<dbReference type="Pfam" id="PF20253">
    <property type="entry name" value="DUF6604"/>
    <property type="match status" value="1"/>
</dbReference>
<comment type="caution">
    <text evidence="3">The sequence shown here is derived from an EMBL/GenBank/DDBJ whole genome shotgun (WGS) entry which is preliminary data.</text>
</comment>
<dbReference type="OrthoDB" id="3640263at2759"/>
<accession>A0A9P4WMK2</accession>
<feature type="region of interest" description="Disordered" evidence="1">
    <location>
        <begin position="63"/>
        <end position="86"/>
    </location>
</feature>
<feature type="domain" description="DUF6604" evidence="2">
    <location>
        <begin position="15"/>
        <end position="272"/>
    </location>
</feature>
<evidence type="ECO:0000256" key="1">
    <source>
        <dbReference type="SAM" id="MobiDB-lite"/>
    </source>
</evidence>
<dbReference type="AlphaFoldDB" id="A0A9P4WMK2"/>
<keyword evidence="4" id="KW-1185">Reference proteome</keyword>
<dbReference type="InterPro" id="IPR046539">
    <property type="entry name" value="DUF6604"/>
</dbReference>
<feature type="compositionally biased region" description="Low complexity" evidence="1">
    <location>
        <begin position="803"/>
        <end position="812"/>
    </location>
</feature>
<evidence type="ECO:0000313" key="3">
    <source>
        <dbReference type="EMBL" id="KAF3036466.1"/>
    </source>
</evidence>
<name>A0A9P4WMK2_9PLEO</name>
<sequence length="919" mass="104600">MATHFEPPLGNTFEAYHQATNDVVQWVASTARATGSVTSLFTVRSTEYQSFIGKLKDGGIPLHSSLDKLEGQKHPPTNPTKQTASVPSSQEIVISYETLGKLGRAIANTNKVEVHYNVLCVRNQEKGLVTEEIKQNNKWRRRVIRVLEELLKDLQSRPPGPTQSEVIDKLAAPGDRCDSIIDGVHDLEIAESLYYTRSIPIPKTNDDIIYKLKGCLEDTAFHVYCCMQDATYLRLFSARAWREFALGSIGVQTATFCTNSAIDQLGRMSERLRRTLDHLNDDDWMTRMHIKIDLFMRQHIANDLQCEDTHPDSIDPAFEDVSLARHAVRKLGFYASTLQCSRLSTLLTKAFLTQKYLHPADTLEERRLLKSLAQLRCLEWSNDLLSKTLKSDLTYGAARGLVLGHMDTKAVFAAQMLYDIQQETDPQNCALENILETLALDYLRMYDKYSAEWKAESPNSNRSTRTKQMEDQYRFLRHLVYSESNIQVDLERYEQATPRQYAIPRFNILRHVPLLIGQLVFRYYQQFHEAFLDITNDRGHILAAMHLYNAAKKSGSLPPGARWDDMEWVIDSQVKLNLSGGSPTDTGLGFLKRFCDAYGLKSGKFTNGHKLTNPEQVKNDIHRARCSPKRLECGSKYAKACSEIRRLPESEKRDFRFRMLQAFADYQLDAFPVHGSPHSIGLLIAAKEMCEDDEEALGFDIFALHMTCKRLLSSIRRACFEYAPDDYPGIRYDGTEGLNTTIAELLRDLLDCPRHHGKMWPLAIRVMTDVIRQEGTACEEIALEHMRKTTMDSISLDSEDTDSSTMSASSAIKAPPPEPMEVNDQQRESETFGALNLRSDEDGEEPHRPSKRPKLDLLGPFSRVDPERSEEWHRLQQLTIRELSNLRVVNRSPRFHHLVSPMGKTLSSWASGEAPQMAE</sequence>
<reference evidence="3" key="1">
    <citation type="submission" date="2019-04" db="EMBL/GenBank/DDBJ databases">
        <title>Sequencing of skin fungus with MAO and IRED activity.</title>
        <authorList>
            <person name="Marsaioli A.J."/>
            <person name="Bonatto J.M.C."/>
            <person name="Reis Junior O."/>
        </authorList>
    </citation>
    <scope>NUCLEOTIDE SEQUENCE</scope>
    <source>
        <strain evidence="3">28M1</strain>
    </source>
</reference>
<dbReference type="PANTHER" id="PTHR38795:SF1">
    <property type="entry name" value="DUF6604 DOMAIN-CONTAINING PROTEIN"/>
    <property type="match status" value="1"/>
</dbReference>
<organism evidence="3 4">
    <name type="scientific">Didymella heteroderae</name>
    <dbReference type="NCBI Taxonomy" id="1769908"/>
    <lineage>
        <taxon>Eukaryota</taxon>
        <taxon>Fungi</taxon>
        <taxon>Dikarya</taxon>
        <taxon>Ascomycota</taxon>
        <taxon>Pezizomycotina</taxon>
        <taxon>Dothideomycetes</taxon>
        <taxon>Pleosporomycetidae</taxon>
        <taxon>Pleosporales</taxon>
        <taxon>Pleosporineae</taxon>
        <taxon>Didymellaceae</taxon>
        <taxon>Didymella</taxon>
    </lineage>
</organism>
<feature type="region of interest" description="Disordered" evidence="1">
    <location>
        <begin position="790"/>
        <end position="861"/>
    </location>
</feature>
<evidence type="ECO:0000313" key="4">
    <source>
        <dbReference type="Proteomes" id="UP000758155"/>
    </source>
</evidence>
<evidence type="ECO:0000259" key="2">
    <source>
        <dbReference type="Pfam" id="PF20253"/>
    </source>
</evidence>
<gene>
    <name evidence="3" type="ORF">E8E12_006315</name>
</gene>
<protein>
    <recommendedName>
        <fullName evidence="2">DUF6604 domain-containing protein</fullName>
    </recommendedName>
</protein>
<dbReference type="PANTHER" id="PTHR38795">
    <property type="entry name" value="DUF6604 DOMAIN-CONTAINING PROTEIN"/>
    <property type="match status" value="1"/>
</dbReference>
<proteinExistence type="predicted"/>
<dbReference type="EMBL" id="SWKV01000050">
    <property type="protein sequence ID" value="KAF3036466.1"/>
    <property type="molecule type" value="Genomic_DNA"/>
</dbReference>
<dbReference type="Proteomes" id="UP000758155">
    <property type="component" value="Unassembled WGS sequence"/>
</dbReference>